<feature type="non-terminal residue" evidence="2">
    <location>
        <position position="1"/>
    </location>
</feature>
<gene>
    <name evidence="2" type="ORF">H4R26_005089</name>
</gene>
<accession>A0A9W8B9V4</accession>
<feature type="region of interest" description="Disordered" evidence="1">
    <location>
        <begin position="180"/>
        <end position="231"/>
    </location>
</feature>
<reference evidence="2" key="1">
    <citation type="submission" date="2022-07" db="EMBL/GenBank/DDBJ databases">
        <title>Phylogenomic reconstructions and comparative analyses of Kickxellomycotina fungi.</title>
        <authorList>
            <person name="Reynolds N.K."/>
            <person name="Stajich J.E."/>
            <person name="Barry K."/>
            <person name="Grigoriev I.V."/>
            <person name="Crous P."/>
            <person name="Smith M.E."/>
        </authorList>
    </citation>
    <scope>NUCLEOTIDE SEQUENCE</scope>
    <source>
        <strain evidence="2">IMI 214461</strain>
    </source>
</reference>
<sequence length="387" mass="41340">YTAEIVEAAAYTEPTDEADYVVVAAEERTAEVVEAVVEPVAEIDMAVAHEVPVIEATEALATEMPETVAADELVVSPSRLDDSGERIAPVVVGTIEALDPAVATEMPDISVSAGQALNGASDVESFERVIETGADDATMPTGPADVDIRIHQTPRETASWNSPQSQISYNRTDSQVSLSVALDTSSAPVESELGQTQSGRDSAVYLDGDHEDPTFDDSPKDAASLPAEAQNGVSRDYAVPEPEHMAESSPQEVPQQYSAFSTPAFPEYFTHSETPPQQTGAGVVRREIPRASATGSGVQKVPQSGRPKNVLMELNIETPSDGRQLLQLLISDDLDEVCEGFCAEHGMVDLLPGMKALVRGKVERRLARRRERALQAAVAPGGRYAMQ</sequence>
<organism evidence="2 3">
    <name type="scientific">Coemansia thaxteri</name>
    <dbReference type="NCBI Taxonomy" id="2663907"/>
    <lineage>
        <taxon>Eukaryota</taxon>
        <taxon>Fungi</taxon>
        <taxon>Fungi incertae sedis</taxon>
        <taxon>Zoopagomycota</taxon>
        <taxon>Kickxellomycotina</taxon>
        <taxon>Kickxellomycetes</taxon>
        <taxon>Kickxellales</taxon>
        <taxon>Kickxellaceae</taxon>
        <taxon>Coemansia</taxon>
    </lineage>
</organism>
<dbReference type="AlphaFoldDB" id="A0A9W8B9V4"/>
<evidence type="ECO:0000313" key="2">
    <source>
        <dbReference type="EMBL" id="KAJ1999383.1"/>
    </source>
</evidence>
<protein>
    <submittedName>
        <fullName evidence="2">Uncharacterized protein</fullName>
    </submittedName>
</protein>
<evidence type="ECO:0000256" key="1">
    <source>
        <dbReference type="SAM" id="MobiDB-lite"/>
    </source>
</evidence>
<dbReference type="EMBL" id="JANBQF010000718">
    <property type="protein sequence ID" value="KAJ1999383.1"/>
    <property type="molecule type" value="Genomic_DNA"/>
</dbReference>
<feature type="compositionally biased region" description="Polar residues" evidence="1">
    <location>
        <begin position="180"/>
        <end position="200"/>
    </location>
</feature>
<dbReference type="OrthoDB" id="10257471at2759"/>
<proteinExistence type="predicted"/>
<comment type="caution">
    <text evidence="2">The sequence shown here is derived from an EMBL/GenBank/DDBJ whole genome shotgun (WGS) entry which is preliminary data.</text>
</comment>
<dbReference type="Proteomes" id="UP001150907">
    <property type="component" value="Unassembled WGS sequence"/>
</dbReference>
<feature type="compositionally biased region" description="Basic and acidic residues" evidence="1">
    <location>
        <begin position="207"/>
        <end position="220"/>
    </location>
</feature>
<evidence type="ECO:0000313" key="3">
    <source>
        <dbReference type="Proteomes" id="UP001150907"/>
    </source>
</evidence>
<keyword evidence="3" id="KW-1185">Reference proteome</keyword>
<name>A0A9W8B9V4_9FUNG</name>